<dbReference type="EMBL" id="JADGKB010000205">
    <property type="protein sequence ID" value="KAJ3251052.1"/>
    <property type="molecule type" value="Genomic_DNA"/>
</dbReference>
<proteinExistence type="inferred from homology"/>
<keyword evidence="14 18" id="KW-1133">Transmembrane helix</keyword>
<evidence type="ECO:0000256" key="3">
    <source>
        <dbReference type="ARBA" id="ARBA00004906"/>
    </source>
</evidence>
<organism evidence="20 21">
    <name type="scientific">Boothiomyces macroporosus</name>
    <dbReference type="NCBI Taxonomy" id="261099"/>
    <lineage>
        <taxon>Eukaryota</taxon>
        <taxon>Fungi</taxon>
        <taxon>Fungi incertae sedis</taxon>
        <taxon>Chytridiomycota</taxon>
        <taxon>Chytridiomycota incertae sedis</taxon>
        <taxon>Chytridiomycetes</taxon>
        <taxon>Rhizophydiales</taxon>
        <taxon>Terramycetaceae</taxon>
        <taxon>Boothiomyces</taxon>
    </lineage>
</organism>
<evidence type="ECO:0000256" key="8">
    <source>
        <dbReference type="ARBA" id="ARBA00022692"/>
    </source>
</evidence>
<dbReference type="EC" id="2.3.2.27" evidence="5"/>
<gene>
    <name evidence="20" type="primary">PEX10</name>
    <name evidence="20" type="ORF">HK103_002917</name>
</gene>
<evidence type="ECO:0000256" key="18">
    <source>
        <dbReference type="SAM" id="Phobius"/>
    </source>
</evidence>
<comment type="similarity">
    <text evidence="4">Belongs to the pex2/pex10/pex12 family.</text>
</comment>
<evidence type="ECO:0000256" key="6">
    <source>
        <dbReference type="ARBA" id="ARBA00022448"/>
    </source>
</evidence>
<evidence type="ECO:0000256" key="5">
    <source>
        <dbReference type="ARBA" id="ARBA00012483"/>
    </source>
</evidence>
<keyword evidence="10" id="KW-0863">Zinc-finger</keyword>
<keyword evidence="11" id="KW-0833">Ubl conjugation pathway</keyword>
<dbReference type="GO" id="GO:0005778">
    <property type="term" value="C:peroxisomal membrane"/>
    <property type="evidence" value="ECO:0007669"/>
    <property type="project" value="UniProtKB-SubCell"/>
</dbReference>
<accession>A0AAD5UCR2</accession>
<comment type="subcellular location">
    <subcellularLocation>
        <location evidence="2">Peroxisome membrane</location>
        <topology evidence="2">Multi-pass membrane protein</topology>
    </subcellularLocation>
</comment>
<evidence type="ECO:0000256" key="14">
    <source>
        <dbReference type="ARBA" id="ARBA00022989"/>
    </source>
</evidence>
<dbReference type="PANTHER" id="PTHR23350">
    <property type="entry name" value="PEROXISOME ASSEMBLY PROTEIN 10"/>
    <property type="match status" value="1"/>
</dbReference>
<evidence type="ECO:0000256" key="10">
    <source>
        <dbReference type="ARBA" id="ARBA00022771"/>
    </source>
</evidence>
<dbReference type="Proteomes" id="UP001210925">
    <property type="component" value="Unassembled WGS sequence"/>
</dbReference>
<evidence type="ECO:0000256" key="17">
    <source>
        <dbReference type="SAM" id="MobiDB-lite"/>
    </source>
</evidence>
<keyword evidence="15 18" id="KW-0472">Membrane</keyword>
<dbReference type="PANTHER" id="PTHR23350:SF0">
    <property type="entry name" value="PEROXISOME BIOGENESIS FACTOR 10"/>
    <property type="match status" value="1"/>
</dbReference>
<evidence type="ECO:0000256" key="15">
    <source>
        <dbReference type="ARBA" id="ARBA00023136"/>
    </source>
</evidence>
<evidence type="ECO:0000256" key="16">
    <source>
        <dbReference type="ARBA" id="ARBA00023140"/>
    </source>
</evidence>
<feature type="compositionally biased region" description="Polar residues" evidence="17">
    <location>
        <begin position="19"/>
        <end position="29"/>
    </location>
</feature>
<name>A0AAD5UCR2_9FUNG</name>
<evidence type="ECO:0000256" key="11">
    <source>
        <dbReference type="ARBA" id="ARBA00022786"/>
    </source>
</evidence>
<evidence type="ECO:0000256" key="7">
    <source>
        <dbReference type="ARBA" id="ARBA00022679"/>
    </source>
</evidence>
<dbReference type="GO" id="GO:0008270">
    <property type="term" value="F:zinc ion binding"/>
    <property type="evidence" value="ECO:0007669"/>
    <property type="project" value="UniProtKB-KW"/>
</dbReference>
<evidence type="ECO:0000313" key="20">
    <source>
        <dbReference type="EMBL" id="KAJ3251052.1"/>
    </source>
</evidence>
<protein>
    <recommendedName>
        <fullName evidence="5">RING-type E3 ubiquitin transferase</fullName>
        <ecNumber evidence="5">2.3.2.27</ecNumber>
    </recommendedName>
</protein>
<feature type="compositionally biased region" description="Polar residues" evidence="17">
    <location>
        <begin position="1"/>
        <end position="10"/>
    </location>
</feature>
<keyword evidence="12" id="KW-0862">Zinc</keyword>
<evidence type="ECO:0000313" key="21">
    <source>
        <dbReference type="Proteomes" id="UP001210925"/>
    </source>
</evidence>
<keyword evidence="7" id="KW-0808">Transferase</keyword>
<evidence type="ECO:0000256" key="13">
    <source>
        <dbReference type="ARBA" id="ARBA00022927"/>
    </source>
</evidence>
<evidence type="ECO:0000256" key="2">
    <source>
        <dbReference type="ARBA" id="ARBA00004585"/>
    </source>
</evidence>
<dbReference type="Pfam" id="PF04757">
    <property type="entry name" value="Pex2_Pex12"/>
    <property type="match status" value="1"/>
</dbReference>
<keyword evidence="6" id="KW-0813">Transport</keyword>
<keyword evidence="16" id="KW-0576">Peroxisome</keyword>
<keyword evidence="13" id="KW-0653">Protein transport</keyword>
<dbReference type="AlphaFoldDB" id="A0AAD5UCR2"/>
<feature type="domain" description="Pex N-terminal" evidence="19">
    <location>
        <begin position="49"/>
        <end position="214"/>
    </location>
</feature>
<comment type="pathway">
    <text evidence="3">Protein modification; protein ubiquitination.</text>
</comment>
<keyword evidence="21" id="KW-1185">Reference proteome</keyword>
<reference evidence="20" key="1">
    <citation type="submission" date="2020-05" db="EMBL/GenBank/DDBJ databases">
        <title>Phylogenomic resolution of chytrid fungi.</title>
        <authorList>
            <person name="Stajich J.E."/>
            <person name="Amses K."/>
            <person name="Simmons R."/>
            <person name="Seto K."/>
            <person name="Myers J."/>
            <person name="Bonds A."/>
            <person name="Quandt C.A."/>
            <person name="Barry K."/>
            <person name="Liu P."/>
            <person name="Grigoriev I."/>
            <person name="Longcore J.E."/>
            <person name="James T.Y."/>
        </authorList>
    </citation>
    <scope>NUCLEOTIDE SEQUENCE</scope>
    <source>
        <strain evidence="20">PLAUS21</strain>
    </source>
</reference>
<evidence type="ECO:0000256" key="1">
    <source>
        <dbReference type="ARBA" id="ARBA00000900"/>
    </source>
</evidence>
<keyword evidence="9" id="KW-0479">Metal-binding</keyword>
<evidence type="ECO:0000256" key="4">
    <source>
        <dbReference type="ARBA" id="ARBA00008704"/>
    </source>
</evidence>
<keyword evidence="8 18" id="KW-0812">Transmembrane</keyword>
<evidence type="ECO:0000256" key="9">
    <source>
        <dbReference type="ARBA" id="ARBA00022723"/>
    </source>
</evidence>
<feature type="transmembrane region" description="Helical" evidence="18">
    <location>
        <begin position="152"/>
        <end position="171"/>
    </location>
</feature>
<feature type="region of interest" description="Disordered" evidence="17">
    <location>
        <begin position="1"/>
        <end position="32"/>
    </location>
</feature>
<dbReference type="GO" id="GO:0061630">
    <property type="term" value="F:ubiquitin protein ligase activity"/>
    <property type="evidence" value="ECO:0007669"/>
    <property type="project" value="UniProtKB-EC"/>
</dbReference>
<dbReference type="GO" id="GO:0016567">
    <property type="term" value="P:protein ubiquitination"/>
    <property type="evidence" value="ECO:0007669"/>
    <property type="project" value="UniProtKB-ARBA"/>
</dbReference>
<evidence type="ECO:0000259" key="19">
    <source>
        <dbReference type="Pfam" id="PF04757"/>
    </source>
</evidence>
<sequence length="250" mass="28351">MSGDNQNSIPEYTPRPQRNELNPRNNFPTATAPDILRSIQKDETHLLTLRKMFVETITNIFGSAFVMRYNSIIQAISDSFYYGTTTLIGNQTIGEEYSDIILDHSGQYPSWIRRLFMVALCVGSPFAVKSIFKRLASNANGNQETLDLITKAKQLIAGPFLSLHLALFYFFGSYYELSKRIAGVKYKLVRKLRNGETHGGYEVLGLLIVIRIALTSLTRKRAAVDYETKQECPLCRQAITHNELVPLLNY</sequence>
<evidence type="ECO:0000256" key="12">
    <source>
        <dbReference type="ARBA" id="ARBA00022833"/>
    </source>
</evidence>
<comment type="caution">
    <text evidence="20">The sequence shown here is derived from an EMBL/GenBank/DDBJ whole genome shotgun (WGS) entry which is preliminary data.</text>
</comment>
<dbReference type="InterPro" id="IPR025654">
    <property type="entry name" value="PEX2/10"/>
</dbReference>
<dbReference type="GO" id="GO:0016562">
    <property type="term" value="P:protein import into peroxisome matrix, receptor recycling"/>
    <property type="evidence" value="ECO:0007669"/>
    <property type="project" value="UniProtKB-ARBA"/>
</dbReference>
<dbReference type="InterPro" id="IPR006845">
    <property type="entry name" value="Pex_N"/>
</dbReference>
<comment type="catalytic activity">
    <reaction evidence="1">
        <text>S-ubiquitinyl-[E2 ubiquitin-conjugating enzyme]-L-cysteine + [acceptor protein]-L-lysine = [E2 ubiquitin-conjugating enzyme]-L-cysteine + N(6)-ubiquitinyl-[acceptor protein]-L-lysine.</text>
        <dbReference type="EC" id="2.3.2.27"/>
    </reaction>
</comment>